<dbReference type="SUPFAM" id="SSF48371">
    <property type="entry name" value="ARM repeat"/>
    <property type="match status" value="1"/>
</dbReference>
<dbReference type="InterPro" id="IPR051345">
    <property type="entry name" value="Importin_beta-like_NTR"/>
</dbReference>
<dbReference type="PANTHER" id="PTHR12363">
    <property type="entry name" value="TRANSPORTIN 3 AND IMPORTIN 13"/>
    <property type="match status" value="1"/>
</dbReference>
<protein>
    <submittedName>
        <fullName evidence="1">Armadillo-type fold</fullName>
    </submittedName>
</protein>
<dbReference type="GeneID" id="9837651"/>
<comment type="caution">
    <text evidence="1">The sequence shown here is derived from an EMBL/GenBank/DDBJ whole genome shotgun (WGS) entry which is preliminary data.</text>
</comment>
<dbReference type="PANTHER" id="PTHR12363:SF54">
    <property type="entry name" value="NUCLEAR TRANSPORT RECEPTOR"/>
    <property type="match status" value="1"/>
</dbReference>
<evidence type="ECO:0000313" key="2">
    <source>
        <dbReference type="Proteomes" id="UP000009170"/>
    </source>
</evidence>
<dbReference type="InterPro" id="IPR016024">
    <property type="entry name" value="ARM-type_fold"/>
</dbReference>
<dbReference type="KEGG" id="ota:OT_ostta14g00410"/>
<dbReference type="InParanoid" id="A0A096PBE3"/>
<dbReference type="GO" id="GO:0006606">
    <property type="term" value="P:protein import into nucleus"/>
    <property type="evidence" value="ECO:0007669"/>
    <property type="project" value="TreeGrafter"/>
</dbReference>
<dbReference type="Gene3D" id="1.25.10.10">
    <property type="entry name" value="Leucine-rich Repeat Variant"/>
    <property type="match status" value="1"/>
</dbReference>
<keyword evidence="2" id="KW-1185">Reference proteome</keyword>
<proteinExistence type="predicted"/>
<gene>
    <name evidence="1" type="ORF">OT_ostta14g00410</name>
</gene>
<dbReference type="OrthoDB" id="498141at2759"/>
<sequence>MSDAVDAVLAAVRALNASHDANERARANDYLVQLDRSPDAVHVALDVLERARADERACFFAANVVASALTRTRSVEALERAREAFRAVAADASGEQSARRLALGIASASASSGTEEVGRCKRLAESVATTSGIDASGMRVGIELLALLAEKCDEESGIRRRNLARACANECDGVLRMVGEVFTACGSARTRERDALRASCVRATRGWLKLDPSGDVVGGLRVSPTEFATNYGALFENILQCLVVDRSGCGEAAVDMLVELHQGRSGTEAEEFQAVNAVTRGLLAHGATAMESEDSLVARNISLVAVALSERCVNVLCRGDDASLALVSLILSLMDRHGREVTEVAVDFFLMMDTVASSMKHESLRAPMHVRMVEVIVKQATLPDDFTCWEEAAEDEETFERFREHILADLLDNAYGVLRGQYFHIVAGALGAAKSWRDAEAGAFALRAIAARVMDDLEESATPEIETFLTQLLSTVAEHATDNSGLFSSHALVRASSCRLIESYASWLGRRSSATDSATRATLARSVLTYITSSFPHPIAWPRAATAFRSVCSRCSRYLNDASTFAALLSHSEQCIASIRVTFDRADTEDHRPAAMEGLARLVSSMPIQQASEASGQLIAPVIARLKSLAVDLAGQIPPNQMAHAEASRAVAAELGLIASSIRFLEFTPKSLEGSRSEHPAISVLAAAWTTMEDLVMTRTWQAPVVVKAIGEIYVATLLSAKSKSENMIVPMLESIARTFMVTRHPCLFEPVSTAIEMASTSSSENGESGLSPNAPQVASALVTAFVRMASETVRCASSEPSSPETWERAEALFGAARAFVMFAPAHGLANEALFPVLDLAGAALELREYGPVRASLALLNALANPGEKSKASAPWVANASRVDEFFVSRGSTLVRTILHAACSETMPRTALRAAATLIATLAHSAPDVVVGWIVATISSSPPTPFSADARDPFVAILARRPLLDRHRLVSAICDYVLISLGIGDVDDLLAYSM</sequence>
<dbReference type="GO" id="GO:0005737">
    <property type="term" value="C:cytoplasm"/>
    <property type="evidence" value="ECO:0007669"/>
    <property type="project" value="TreeGrafter"/>
</dbReference>
<dbReference type="STRING" id="70448.A0A096PBE3"/>
<dbReference type="RefSeq" id="XP_022841279.1">
    <property type="nucleotide sequence ID" value="XM_022982498.1"/>
</dbReference>
<name>A0A096PBE3_OSTTA</name>
<reference evidence="2" key="1">
    <citation type="journal article" date="2006" name="Proc. Natl. Acad. Sci. U.S.A.">
        <title>Genome analysis of the smallest free-living eukaryote Ostreococcus tauri unveils many unique features.</title>
        <authorList>
            <person name="Derelle E."/>
            <person name="Ferraz C."/>
            <person name="Rombauts S."/>
            <person name="Rouze P."/>
            <person name="Worden A.Z."/>
            <person name="Robbens S."/>
            <person name="Partensky F."/>
            <person name="Degroeve S."/>
            <person name="Echeynie S."/>
            <person name="Cooke R."/>
            <person name="Saeys Y."/>
            <person name="Wuyts J."/>
            <person name="Jabbari K."/>
            <person name="Bowler C."/>
            <person name="Panaud O."/>
            <person name="Piegu B."/>
            <person name="Ball S.G."/>
            <person name="Ral J.-P."/>
            <person name="Bouget F.-Y."/>
            <person name="Piganeau G."/>
            <person name="De Baets B."/>
            <person name="Picard A."/>
            <person name="Delseny M."/>
            <person name="Demaille J."/>
            <person name="Van de Peer Y."/>
            <person name="Moreau H."/>
        </authorList>
    </citation>
    <scope>NUCLEOTIDE SEQUENCE [LARGE SCALE GENOMIC DNA]</scope>
    <source>
        <strain evidence="2">OTTH 0595 / CCAP 157/2 / RCC745</strain>
    </source>
</reference>
<reference evidence="1 2" key="2">
    <citation type="journal article" date="2014" name="BMC Genomics">
        <title>An improved genome of the model marine alga Ostreococcus tauri unfolds by assessing Illumina de novo assemblies.</title>
        <authorList>
            <person name="Blanc-Mathieu R."/>
            <person name="Verhelst B."/>
            <person name="Derelle E."/>
            <person name="Rombauts S."/>
            <person name="Bouget F.Y."/>
            <person name="Carre I."/>
            <person name="Chateau A."/>
            <person name="Eyre-Walker A."/>
            <person name="Grimsley N."/>
            <person name="Moreau H."/>
            <person name="Piegu B."/>
            <person name="Rivals E."/>
            <person name="Schackwitz W."/>
            <person name="Van de Peer Y."/>
            <person name="Piganeau G."/>
        </authorList>
    </citation>
    <scope>NUCLEOTIDE SEQUENCE [LARGE SCALE GENOMIC DNA]</scope>
    <source>
        <strain evidence="2">OTTH 0595 / CCAP 157/2 / RCC745</strain>
    </source>
</reference>
<accession>A0A096PBE3</accession>
<organism evidence="1 2">
    <name type="scientific">Ostreococcus tauri</name>
    <name type="common">Marine green alga</name>
    <dbReference type="NCBI Taxonomy" id="70448"/>
    <lineage>
        <taxon>Eukaryota</taxon>
        <taxon>Viridiplantae</taxon>
        <taxon>Chlorophyta</taxon>
        <taxon>Mamiellophyceae</taxon>
        <taxon>Mamiellales</taxon>
        <taxon>Bathycoccaceae</taxon>
        <taxon>Ostreococcus</taxon>
    </lineage>
</organism>
<dbReference type="Proteomes" id="UP000009170">
    <property type="component" value="Unassembled WGS sequence"/>
</dbReference>
<dbReference type="AlphaFoldDB" id="A0A096PBE3"/>
<dbReference type="InterPro" id="IPR011989">
    <property type="entry name" value="ARM-like"/>
</dbReference>
<dbReference type="EMBL" id="CAID01000014">
    <property type="protein sequence ID" value="CEG01972.1"/>
    <property type="molecule type" value="Genomic_DNA"/>
</dbReference>
<evidence type="ECO:0000313" key="1">
    <source>
        <dbReference type="EMBL" id="CEG01972.1"/>
    </source>
</evidence>